<comment type="caution">
    <text evidence="4">The sequence shown here is derived from an EMBL/GenBank/DDBJ whole genome shotgun (WGS) entry which is preliminary data.</text>
</comment>
<reference evidence="4" key="2">
    <citation type="submission" date="2020-09" db="EMBL/GenBank/DDBJ databases">
        <authorList>
            <person name="Sun Q."/>
            <person name="Ohkuma M."/>
        </authorList>
    </citation>
    <scope>NUCLEOTIDE SEQUENCE</scope>
    <source>
        <strain evidence="4">JCM 5016</strain>
    </source>
</reference>
<keyword evidence="5" id="KW-1185">Reference proteome</keyword>
<dbReference type="AlphaFoldDB" id="A0A918R4M2"/>
<evidence type="ECO:0000256" key="2">
    <source>
        <dbReference type="SAM" id="Phobius"/>
    </source>
</evidence>
<evidence type="ECO:0000259" key="3">
    <source>
        <dbReference type="Pfam" id="PF13400"/>
    </source>
</evidence>
<keyword evidence="2" id="KW-0812">Transmembrane</keyword>
<dbReference type="Proteomes" id="UP000623010">
    <property type="component" value="Unassembled WGS sequence"/>
</dbReference>
<dbReference type="InterPro" id="IPR021202">
    <property type="entry name" value="Rv3654c-like"/>
</dbReference>
<keyword evidence="2" id="KW-0472">Membrane</keyword>
<feature type="region of interest" description="Disordered" evidence="1">
    <location>
        <begin position="127"/>
        <end position="190"/>
    </location>
</feature>
<gene>
    <name evidence="4" type="ORF">GCM10010389_24910</name>
</gene>
<reference evidence="4" key="1">
    <citation type="journal article" date="2014" name="Int. J. Syst. Evol. Microbiol.">
        <title>Complete genome sequence of Corynebacterium casei LMG S-19264T (=DSM 44701T), isolated from a smear-ripened cheese.</title>
        <authorList>
            <consortium name="US DOE Joint Genome Institute (JGI-PGF)"/>
            <person name="Walter F."/>
            <person name="Albersmeier A."/>
            <person name="Kalinowski J."/>
            <person name="Ruckert C."/>
        </authorList>
    </citation>
    <scope>NUCLEOTIDE SEQUENCE</scope>
    <source>
        <strain evidence="4">JCM 5016</strain>
    </source>
</reference>
<feature type="compositionally biased region" description="Low complexity" evidence="1">
    <location>
        <begin position="177"/>
        <end position="190"/>
    </location>
</feature>
<dbReference type="EMBL" id="BMWH01000007">
    <property type="protein sequence ID" value="GGZ85636.1"/>
    <property type="molecule type" value="Genomic_DNA"/>
</dbReference>
<keyword evidence="2" id="KW-1133">Transmembrane helix</keyword>
<evidence type="ECO:0000313" key="5">
    <source>
        <dbReference type="Proteomes" id="UP000623010"/>
    </source>
</evidence>
<sequence length="190" mass="18900">MSRALCGRGIAHPRVVPASPVGRWAGKARRFGRGSGSRWRSDRGSASVWSVAVIASLCVVFGALLGLGHACVVRHHAAGGADLAALAAADHWAEGGAAACARADRVAHAQGARLVRCALVGDTSDVTAASGQGPFTARVRARAGPGRLPDAPVPPDPPGPLPGPGPTPSRPSPPVSPAAVSPAVPRAAAP</sequence>
<dbReference type="Pfam" id="PF13400">
    <property type="entry name" value="Tad"/>
    <property type="match status" value="1"/>
</dbReference>
<feature type="domain" description="Putative Flp pilus-assembly TadG-like N-terminal" evidence="3">
    <location>
        <begin position="44"/>
        <end position="90"/>
    </location>
</feature>
<accession>A0A918R4M2</accession>
<evidence type="ECO:0000256" key="1">
    <source>
        <dbReference type="SAM" id="MobiDB-lite"/>
    </source>
</evidence>
<feature type="compositionally biased region" description="Pro residues" evidence="1">
    <location>
        <begin position="151"/>
        <end position="176"/>
    </location>
</feature>
<dbReference type="InterPro" id="IPR028087">
    <property type="entry name" value="Tad_N"/>
</dbReference>
<dbReference type="NCBIfam" id="TIGR03816">
    <property type="entry name" value="tadE_like_DECH"/>
    <property type="match status" value="1"/>
</dbReference>
<proteinExistence type="predicted"/>
<feature type="transmembrane region" description="Helical" evidence="2">
    <location>
        <begin position="46"/>
        <end position="67"/>
    </location>
</feature>
<evidence type="ECO:0000313" key="4">
    <source>
        <dbReference type="EMBL" id="GGZ85636.1"/>
    </source>
</evidence>
<name>A0A918R4M2_9ACTN</name>
<organism evidence="4 5">
    <name type="scientific">Streptomyces echinoruber</name>
    <dbReference type="NCBI Taxonomy" id="68898"/>
    <lineage>
        <taxon>Bacteria</taxon>
        <taxon>Bacillati</taxon>
        <taxon>Actinomycetota</taxon>
        <taxon>Actinomycetes</taxon>
        <taxon>Kitasatosporales</taxon>
        <taxon>Streptomycetaceae</taxon>
        <taxon>Streptomyces</taxon>
    </lineage>
</organism>
<protein>
    <recommendedName>
        <fullName evidence="3">Putative Flp pilus-assembly TadG-like N-terminal domain-containing protein</fullName>
    </recommendedName>
</protein>